<accession>A0A2T4U834</accession>
<sequence>MQKTSLSLGRLAVEEISSFLELTLCGIFQSPSSTGVRRFPLRFCRERDILLGFMMPISPSVKPVSG</sequence>
<evidence type="ECO:0000313" key="1">
    <source>
        <dbReference type="EMBL" id="PTL39559.1"/>
    </source>
</evidence>
<dbReference type="AlphaFoldDB" id="A0A2T4U834"/>
<proteinExistence type="predicted"/>
<protein>
    <submittedName>
        <fullName evidence="1">Uncharacterized protein</fullName>
    </submittedName>
</protein>
<name>A0A2T4U834_9BACI</name>
<dbReference type="EMBL" id="PZJJ01000006">
    <property type="protein sequence ID" value="PTL39559.1"/>
    <property type="molecule type" value="Genomic_DNA"/>
</dbReference>
<gene>
    <name evidence="1" type="ORF">C6Y45_05825</name>
</gene>
<keyword evidence="2" id="KW-1185">Reference proteome</keyword>
<dbReference type="Proteomes" id="UP000240509">
    <property type="component" value="Unassembled WGS sequence"/>
</dbReference>
<organism evidence="1 2">
    <name type="scientific">Alkalicoccus saliphilus</name>
    <dbReference type="NCBI Taxonomy" id="200989"/>
    <lineage>
        <taxon>Bacteria</taxon>
        <taxon>Bacillati</taxon>
        <taxon>Bacillota</taxon>
        <taxon>Bacilli</taxon>
        <taxon>Bacillales</taxon>
        <taxon>Bacillaceae</taxon>
        <taxon>Alkalicoccus</taxon>
    </lineage>
</organism>
<reference evidence="1 2" key="1">
    <citation type="submission" date="2018-03" db="EMBL/GenBank/DDBJ databases">
        <title>Alkalicoccus saliphilus sp. nov., isolated from a mineral pool.</title>
        <authorList>
            <person name="Zhao B."/>
        </authorList>
    </citation>
    <scope>NUCLEOTIDE SEQUENCE [LARGE SCALE GENOMIC DNA]</scope>
    <source>
        <strain evidence="1 2">6AG</strain>
    </source>
</reference>
<evidence type="ECO:0000313" key="2">
    <source>
        <dbReference type="Proteomes" id="UP000240509"/>
    </source>
</evidence>
<comment type="caution">
    <text evidence="1">The sequence shown here is derived from an EMBL/GenBank/DDBJ whole genome shotgun (WGS) entry which is preliminary data.</text>
</comment>